<dbReference type="EMBL" id="FUEG01000004">
    <property type="protein sequence ID" value="SJL03280.1"/>
    <property type="molecule type" value="Genomic_DNA"/>
</dbReference>
<dbReference type="OMA" id="AEFTWRV"/>
<protein>
    <recommendedName>
        <fullName evidence="3">BTB domain-containing protein</fullName>
    </recommendedName>
</protein>
<reference evidence="2" key="1">
    <citation type="journal article" date="2017" name="Nat. Ecol. Evol.">
        <title>Genome expansion and lineage-specific genetic innovations in the forest pathogenic fungi Armillaria.</title>
        <authorList>
            <person name="Sipos G."/>
            <person name="Prasanna A.N."/>
            <person name="Walter M.C."/>
            <person name="O'Connor E."/>
            <person name="Balint B."/>
            <person name="Krizsan K."/>
            <person name="Kiss B."/>
            <person name="Hess J."/>
            <person name="Varga T."/>
            <person name="Slot J."/>
            <person name="Riley R."/>
            <person name="Boka B."/>
            <person name="Rigling D."/>
            <person name="Barry K."/>
            <person name="Lee J."/>
            <person name="Mihaltcheva S."/>
            <person name="LaButti K."/>
            <person name="Lipzen A."/>
            <person name="Waldron R."/>
            <person name="Moloney N.M."/>
            <person name="Sperisen C."/>
            <person name="Kredics L."/>
            <person name="Vagvoelgyi C."/>
            <person name="Patrignani A."/>
            <person name="Fitzpatrick D."/>
            <person name="Nagy I."/>
            <person name="Doyle S."/>
            <person name="Anderson J.B."/>
            <person name="Grigoriev I.V."/>
            <person name="Gueldener U."/>
            <person name="Muensterkoetter M."/>
            <person name="Nagy L.G."/>
        </authorList>
    </citation>
    <scope>NUCLEOTIDE SEQUENCE [LARGE SCALE GENOMIC DNA]</scope>
    <source>
        <strain evidence="2">C18/9</strain>
    </source>
</reference>
<sequence length="270" mass="30413">MPDLSPATTSMNSPRFSFPDADTSIYSSDGIHFRLHRINLTLNSHIPLQDDPLPESSRTLELLFKFLYNEPRPDLAVLTFAVLLPLAEAAHKYRVYAAISSCKNALRPLIPAHSVPILSAALRWKDRLLVDEAAKHAIALSADEVVRSLNASYLAPWILYHRSWMTTLSAALRHRDPISRHWEGTKDQVGAKPMANPCEVWTELWATVAFDLEGHPEKLVDGGSVWRSARETLGLRCTACEVWLDEWEAEFTWRVGKVPGFWVVAFGKES</sequence>
<keyword evidence="2" id="KW-1185">Reference proteome</keyword>
<dbReference type="Proteomes" id="UP000219338">
    <property type="component" value="Unassembled WGS sequence"/>
</dbReference>
<evidence type="ECO:0000313" key="2">
    <source>
        <dbReference type="Proteomes" id="UP000219338"/>
    </source>
</evidence>
<evidence type="ECO:0000313" key="1">
    <source>
        <dbReference type="EMBL" id="SJL03280.1"/>
    </source>
</evidence>
<dbReference type="STRING" id="47428.A0A284R3H6"/>
<name>A0A284R3H6_ARMOS</name>
<proteinExistence type="predicted"/>
<organism evidence="1 2">
    <name type="scientific">Armillaria ostoyae</name>
    <name type="common">Armillaria root rot fungus</name>
    <dbReference type="NCBI Taxonomy" id="47428"/>
    <lineage>
        <taxon>Eukaryota</taxon>
        <taxon>Fungi</taxon>
        <taxon>Dikarya</taxon>
        <taxon>Basidiomycota</taxon>
        <taxon>Agaricomycotina</taxon>
        <taxon>Agaricomycetes</taxon>
        <taxon>Agaricomycetidae</taxon>
        <taxon>Agaricales</taxon>
        <taxon>Marasmiineae</taxon>
        <taxon>Physalacriaceae</taxon>
        <taxon>Armillaria</taxon>
    </lineage>
</organism>
<gene>
    <name evidence="1" type="ORF">ARMOST_06633</name>
</gene>
<evidence type="ECO:0008006" key="3">
    <source>
        <dbReference type="Google" id="ProtNLM"/>
    </source>
</evidence>
<accession>A0A284R3H6</accession>
<dbReference type="OrthoDB" id="3184970at2759"/>
<dbReference type="AlphaFoldDB" id="A0A284R3H6"/>